<dbReference type="Gene3D" id="2.60.120.430">
    <property type="entry name" value="Galactose-binding lectin"/>
    <property type="match status" value="1"/>
</dbReference>
<proteinExistence type="predicted"/>
<dbReference type="Proteomes" id="UP001204798">
    <property type="component" value="Unassembled WGS sequence"/>
</dbReference>
<feature type="signal peptide" evidence="1">
    <location>
        <begin position="1"/>
        <end position="22"/>
    </location>
</feature>
<reference evidence="2 3" key="1">
    <citation type="submission" date="2022-08" db="EMBL/GenBank/DDBJ databases">
        <title>Bacterial and archaeal communities from various locations to study Microbial Dark Matter (Phase II).</title>
        <authorList>
            <person name="Stepanauskas R."/>
        </authorList>
    </citation>
    <scope>NUCLEOTIDE SEQUENCE [LARGE SCALE GENOMIC DNA]</scope>
    <source>
        <strain evidence="2 3">PD1</strain>
    </source>
</reference>
<dbReference type="SUPFAM" id="SSF49785">
    <property type="entry name" value="Galactose-binding domain-like"/>
    <property type="match status" value="1"/>
</dbReference>
<sequence>MTASLKAIAVAALLSTVLLASSQDDLARWRVVPTAGLNVRWKRMGGKLVINFSKLGKERRLLLLETTQPQVSKAKSVAIRYRLRLVRGGRLKFAVLVHGDAGEVWFKIAQPVEIVGEEVDWRIPLSGLKPAAFSTAQTDPDMTKIRKLQVGLVLDGVCEGIWEIESISLSSEPFKPTKPIVVLISPQAKISLAHDPAAKAKTEIVKEGPEGKWCWKTEFVIPGGRHMYVLPSISLPDVDLTGYGGLKLTYKANLPSGIKALLVILVEHDGSHYYTDRIATPSGEWRTLVIPFSEFRLGGWSQDENGRLDLDQIGSVIVGMHGTTSESEGRGSIWVASIAFVP</sequence>
<organism evidence="2 3">
    <name type="scientific">Candidatus Fervidibacter sacchari</name>
    <dbReference type="NCBI Taxonomy" id="1448929"/>
    <lineage>
        <taxon>Bacteria</taxon>
        <taxon>Candidatus Fervidibacterota</taxon>
        <taxon>Candidatus Fervidibacter</taxon>
    </lineage>
</organism>
<evidence type="ECO:0008006" key="4">
    <source>
        <dbReference type="Google" id="ProtNLM"/>
    </source>
</evidence>
<keyword evidence="3" id="KW-1185">Reference proteome</keyword>
<evidence type="ECO:0000256" key="1">
    <source>
        <dbReference type="SAM" id="SignalP"/>
    </source>
</evidence>
<gene>
    <name evidence="2" type="ORF">M2350_000712</name>
</gene>
<name>A0ABT2EKC7_9BACT</name>
<dbReference type="EMBL" id="JANUCP010000001">
    <property type="protein sequence ID" value="MCS3918315.1"/>
    <property type="molecule type" value="Genomic_DNA"/>
</dbReference>
<accession>A0ABT2EKC7</accession>
<feature type="chain" id="PRO_5045524396" description="CBM11 domain-containing protein" evidence="1">
    <location>
        <begin position="23"/>
        <end position="342"/>
    </location>
</feature>
<comment type="caution">
    <text evidence="2">The sequence shown here is derived from an EMBL/GenBank/DDBJ whole genome shotgun (WGS) entry which is preliminary data.</text>
</comment>
<keyword evidence="1" id="KW-0732">Signal</keyword>
<protein>
    <recommendedName>
        <fullName evidence="4">CBM11 domain-containing protein</fullName>
    </recommendedName>
</protein>
<dbReference type="RefSeq" id="WP_259093984.1">
    <property type="nucleotide sequence ID" value="NZ_CP130454.1"/>
</dbReference>
<evidence type="ECO:0000313" key="3">
    <source>
        <dbReference type="Proteomes" id="UP001204798"/>
    </source>
</evidence>
<dbReference type="InterPro" id="IPR008979">
    <property type="entry name" value="Galactose-bd-like_sf"/>
</dbReference>
<evidence type="ECO:0000313" key="2">
    <source>
        <dbReference type="EMBL" id="MCS3918315.1"/>
    </source>
</evidence>